<dbReference type="EMBL" id="JBHSNS010000001">
    <property type="protein sequence ID" value="MFC5727935.1"/>
    <property type="molecule type" value="Genomic_DNA"/>
</dbReference>
<evidence type="ECO:0000256" key="2">
    <source>
        <dbReference type="PROSITE-ProRule" id="PRU00335"/>
    </source>
</evidence>
<gene>
    <name evidence="4" type="ORF">ACFPQB_03335</name>
</gene>
<dbReference type="SUPFAM" id="SSF46689">
    <property type="entry name" value="Homeodomain-like"/>
    <property type="match status" value="1"/>
</dbReference>
<evidence type="ECO:0000259" key="3">
    <source>
        <dbReference type="PROSITE" id="PS50977"/>
    </source>
</evidence>
<keyword evidence="5" id="KW-1185">Reference proteome</keyword>
<protein>
    <submittedName>
        <fullName evidence="4">TetR/AcrR family transcriptional regulator</fullName>
    </submittedName>
</protein>
<accession>A0ABW0ZHD2</accession>
<organism evidence="4 5">
    <name type="scientific">Nocardioides vastitatis</name>
    <dbReference type="NCBI Taxonomy" id="2568655"/>
    <lineage>
        <taxon>Bacteria</taxon>
        <taxon>Bacillati</taxon>
        <taxon>Actinomycetota</taxon>
        <taxon>Actinomycetes</taxon>
        <taxon>Propionibacteriales</taxon>
        <taxon>Nocardioidaceae</taxon>
        <taxon>Nocardioides</taxon>
    </lineage>
</organism>
<comment type="caution">
    <text evidence="4">The sequence shown here is derived from an EMBL/GenBank/DDBJ whole genome shotgun (WGS) entry which is preliminary data.</text>
</comment>
<keyword evidence="1 2" id="KW-0238">DNA-binding</keyword>
<dbReference type="Pfam" id="PF00440">
    <property type="entry name" value="TetR_N"/>
    <property type="match status" value="1"/>
</dbReference>
<dbReference type="InterPro" id="IPR009057">
    <property type="entry name" value="Homeodomain-like_sf"/>
</dbReference>
<dbReference type="Proteomes" id="UP001596072">
    <property type="component" value="Unassembled WGS sequence"/>
</dbReference>
<dbReference type="Gene3D" id="1.10.357.10">
    <property type="entry name" value="Tetracycline Repressor, domain 2"/>
    <property type="match status" value="1"/>
</dbReference>
<reference evidence="5" key="1">
    <citation type="journal article" date="2019" name="Int. J. Syst. Evol. Microbiol.">
        <title>The Global Catalogue of Microorganisms (GCM) 10K type strain sequencing project: providing services to taxonomists for standard genome sequencing and annotation.</title>
        <authorList>
            <consortium name="The Broad Institute Genomics Platform"/>
            <consortium name="The Broad Institute Genome Sequencing Center for Infectious Disease"/>
            <person name="Wu L."/>
            <person name="Ma J."/>
        </authorList>
    </citation>
    <scope>NUCLEOTIDE SEQUENCE [LARGE SCALE GENOMIC DNA]</scope>
    <source>
        <strain evidence="5">YIM 94188</strain>
    </source>
</reference>
<dbReference type="PANTHER" id="PTHR30055">
    <property type="entry name" value="HTH-TYPE TRANSCRIPTIONAL REGULATOR RUTR"/>
    <property type="match status" value="1"/>
</dbReference>
<name>A0ABW0ZHD2_9ACTN</name>
<dbReference type="InterPro" id="IPR001647">
    <property type="entry name" value="HTH_TetR"/>
</dbReference>
<sequence length="206" mass="22999">MTTVLSAKGTRLNRRGLQTRQQLLKQALSCLAEGGPESVSANAVVRRAGATWGTIQHQFGDVDGLWAAVLEYVAEHRGPVFDELPSQTDLGERVVAVVEMLWSALDMPGSVAIYNLRAALPRQREQLESSFPDTARAIARWDAEWTEICERSFRGLPVDHDKLMRVRLMLPGAIRGIYNERHLSPYIDAEEARRGLTEAITAYLRS</sequence>
<feature type="domain" description="HTH tetR-type" evidence="3">
    <location>
        <begin position="17"/>
        <end position="77"/>
    </location>
</feature>
<dbReference type="InterPro" id="IPR050109">
    <property type="entry name" value="HTH-type_TetR-like_transc_reg"/>
</dbReference>
<evidence type="ECO:0000313" key="5">
    <source>
        <dbReference type="Proteomes" id="UP001596072"/>
    </source>
</evidence>
<dbReference type="RefSeq" id="WP_206055956.1">
    <property type="nucleotide sequence ID" value="NZ_JBHSNS010000001.1"/>
</dbReference>
<feature type="DNA-binding region" description="H-T-H motif" evidence="2">
    <location>
        <begin position="40"/>
        <end position="59"/>
    </location>
</feature>
<dbReference type="PANTHER" id="PTHR30055:SF226">
    <property type="entry name" value="HTH-TYPE TRANSCRIPTIONAL REGULATOR PKSA"/>
    <property type="match status" value="1"/>
</dbReference>
<proteinExistence type="predicted"/>
<evidence type="ECO:0000313" key="4">
    <source>
        <dbReference type="EMBL" id="MFC5727935.1"/>
    </source>
</evidence>
<evidence type="ECO:0000256" key="1">
    <source>
        <dbReference type="ARBA" id="ARBA00023125"/>
    </source>
</evidence>
<dbReference type="PROSITE" id="PS50977">
    <property type="entry name" value="HTH_TETR_2"/>
    <property type="match status" value="1"/>
</dbReference>